<evidence type="ECO:0000256" key="6">
    <source>
        <dbReference type="ARBA" id="ARBA00023136"/>
    </source>
</evidence>
<keyword evidence="12" id="KW-1185">Reference proteome</keyword>
<keyword evidence="6 10" id="KW-0472">Membrane</keyword>
<sequence length="483" mass="53014">MKHHLLIGLLTASLTGCAGMGGLDRNTPRAKMLTTTAVGTVSDAPWRWPSPHWWERYRDPELNSLMDRALSLSPDVRLARARLVQATAIAEQAGAQRWPTISADADAVRKRYAQAYDAAPPLAGNFGTTFTLSADVQYTFDFWGGQRAALRAALGETAARDAEVEAARLMLTSRIASAWFELSHLFAMRDLAQQSLELRRQTFQLVEQRVHAGLDTEVERQQAQGDLPVTERDILQLNEQIALQRHALSTLAGLPLDALENARPDLMTAAVDGELPDSIPAELLGHRPDVVAARWRVEAATQHAEVARADFYPNISLRAFAGLARTGLTVGLSDWLTAGSRTYGVAPAISLPIFDAGRLRAQYKNRAAELDAAIETYNSALLNAMRDVADQLVSLDALLPQLNTEKQALAARQVAFNLARRQYESGLTDYLTVLNAQNALLYERREQLTLKKRALVLDAELNRALGGGFSATDATSNILWKKS</sequence>
<dbReference type="SUPFAM" id="SSF56954">
    <property type="entry name" value="Outer membrane efflux proteins (OEP)"/>
    <property type="match status" value="1"/>
</dbReference>
<evidence type="ECO:0000313" key="11">
    <source>
        <dbReference type="EMBL" id="KMK11810.1"/>
    </source>
</evidence>
<keyword evidence="8 10" id="KW-0449">Lipoprotein</keyword>
<gene>
    <name evidence="11" type="ORF">ABW06_19410</name>
</gene>
<comment type="subcellular location">
    <subcellularLocation>
        <location evidence="1 10">Cell outer membrane</location>
        <topology evidence="1 10">Lipid-anchor</topology>
    </subcellularLocation>
</comment>
<dbReference type="NCBIfam" id="TIGR01845">
    <property type="entry name" value="outer_NodT"/>
    <property type="match status" value="1"/>
</dbReference>
<keyword evidence="3 10" id="KW-1134">Transmembrane beta strand</keyword>
<dbReference type="AlphaFoldDB" id="A0A0J5KZ48"/>
<evidence type="ECO:0008006" key="13">
    <source>
        <dbReference type="Google" id="ProtNLM"/>
    </source>
</evidence>
<evidence type="ECO:0000256" key="2">
    <source>
        <dbReference type="ARBA" id="ARBA00007613"/>
    </source>
</evidence>
<dbReference type="PATRIC" id="fig|61647.15.peg.2434"/>
<evidence type="ECO:0000256" key="10">
    <source>
        <dbReference type="RuleBase" id="RU362097"/>
    </source>
</evidence>
<dbReference type="GO" id="GO:0009279">
    <property type="term" value="C:cell outer membrane"/>
    <property type="evidence" value="ECO:0007669"/>
    <property type="project" value="UniProtKB-SubCell"/>
</dbReference>
<comment type="caution">
    <text evidence="11">The sequence shown here is derived from an EMBL/GenBank/DDBJ whole genome shotgun (WGS) entry which is preliminary data.</text>
</comment>
<comment type="function">
    <text evidence="9">Could be involved in resistance to puromycin, acriflavine and tetraphenylarsonium chloride.</text>
</comment>
<organism evidence="11 12">
    <name type="scientific">Pluralibacter gergoviae</name>
    <name type="common">Enterobacter gergoviae</name>
    <dbReference type="NCBI Taxonomy" id="61647"/>
    <lineage>
        <taxon>Bacteria</taxon>
        <taxon>Pseudomonadati</taxon>
        <taxon>Pseudomonadota</taxon>
        <taxon>Gammaproteobacteria</taxon>
        <taxon>Enterobacterales</taxon>
        <taxon>Enterobacteriaceae</taxon>
        <taxon>Pluralibacter</taxon>
    </lineage>
</organism>
<protein>
    <recommendedName>
        <fullName evidence="13">RND transporter</fullName>
    </recommendedName>
</protein>
<dbReference type="Proteomes" id="UP000036196">
    <property type="component" value="Unassembled WGS sequence"/>
</dbReference>
<evidence type="ECO:0000256" key="9">
    <source>
        <dbReference type="ARBA" id="ARBA00037313"/>
    </source>
</evidence>
<proteinExistence type="inferred from homology"/>
<evidence type="ECO:0000256" key="5">
    <source>
        <dbReference type="ARBA" id="ARBA00022729"/>
    </source>
</evidence>
<name>A0A0J5KZ48_PLUGE</name>
<dbReference type="RefSeq" id="WP_048280178.1">
    <property type="nucleotide sequence ID" value="NZ_LDZF01000024.1"/>
</dbReference>
<dbReference type="EMBL" id="LDZF01000024">
    <property type="protein sequence ID" value="KMK11810.1"/>
    <property type="molecule type" value="Genomic_DNA"/>
</dbReference>
<evidence type="ECO:0000256" key="3">
    <source>
        <dbReference type="ARBA" id="ARBA00022452"/>
    </source>
</evidence>
<dbReference type="PANTHER" id="PTHR30203:SF20">
    <property type="entry name" value="MULTIDRUG RESISTANCE OUTER MEMBRANE PROTEIN MDTP-RELATED"/>
    <property type="match status" value="1"/>
</dbReference>
<dbReference type="Pfam" id="PF02321">
    <property type="entry name" value="OEP"/>
    <property type="match status" value="2"/>
</dbReference>
<dbReference type="GO" id="GO:0015562">
    <property type="term" value="F:efflux transmembrane transporter activity"/>
    <property type="evidence" value="ECO:0007669"/>
    <property type="project" value="InterPro"/>
</dbReference>
<keyword evidence="4 10" id="KW-0812">Transmembrane</keyword>
<evidence type="ECO:0000256" key="4">
    <source>
        <dbReference type="ARBA" id="ARBA00022692"/>
    </source>
</evidence>
<evidence type="ECO:0000256" key="1">
    <source>
        <dbReference type="ARBA" id="ARBA00004459"/>
    </source>
</evidence>
<evidence type="ECO:0000313" key="12">
    <source>
        <dbReference type="Proteomes" id="UP000036196"/>
    </source>
</evidence>
<dbReference type="PANTHER" id="PTHR30203">
    <property type="entry name" value="OUTER MEMBRANE CATION EFFLUX PROTEIN"/>
    <property type="match status" value="1"/>
</dbReference>
<dbReference type="InterPro" id="IPR010131">
    <property type="entry name" value="MdtP/NodT-like"/>
</dbReference>
<keyword evidence="5" id="KW-0732">Signal</keyword>
<dbReference type="Gene3D" id="1.20.1600.10">
    <property type="entry name" value="Outer membrane efflux proteins (OEP)"/>
    <property type="match status" value="1"/>
</dbReference>
<reference evidence="11 12" key="1">
    <citation type="submission" date="2015-05" db="EMBL/GenBank/DDBJ databases">
        <title>Genome sequences of Pluralibacter gergoviae.</title>
        <authorList>
            <person name="Greninger A.L."/>
            <person name="Miller S."/>
        </authorList>
    </citation>
    <scope>NUCLEOTIDE SEQUENCE [LARGE SCALE GENOMIC DNA]</scope>
    <source>
        <strain evidence="11 12">JS81F13</strain>
    </source>
</reference>
<keyword evidence="7 10" id="KW-0564">Palmitate</keyword>
<dbReference type="PROSITE" id="PS51257">
    <property type="entry name" value="PROKAR_LIPOPROTEIN"/>
    <property type="match status" value="1"/>
</dbReference>
<dbReference type="Gene3D" id="2.20.200.10">
    <property type="entry name" value="Outer membrane efflux proteins (OEP)"/>
    <property type="match status" value="1"/>
</dbReference>
<comment type="similarity">
    <text evidence="2 10">Belongs to the outer membrane factor (OMF) (TC 1.B.17) family.</text>
</comment>
<evidence type="ECO:0000256" key="8">
    <source>
        <dbReference type="ARBA" id="ARBA00023288"/>
    </source>
</evidence>
<evidence type="ECO:0000256" key="7">
    <source>
        <dbReference type="ARBA" id="ARBA00023139"/>
    </source>
</evidence>
<dbReference type="InterPro" id="IPR003423">
    <property type="entry name" value="OMP_efflux"/>
</dbReference>
<accession>A0A0J5KZ48</accession>